<protein>
    <submittedName>
        <fullName evidence="1">Uncharacterized protein</fullName>
    </submittedName>
</protein>
<dbReference type="EMBL" id="CP062789">
    <property type="protein sequence ID" value="QOK23963.1"/>
    <property type="molecule type" value="Genomic_DNA"/>
</dbReference>
<name>A0A7L9J4K8_9MICO</name>
<evidence type="ECO:0000313" key="1">
    <source>
        <dbReference type="EMBL" id="QOK23963.1"/>
    </source>
</evidence>
<sequence>MPTKTTWATGLPWSVERCTDHVASASFVLAVLTSVARLVDVVRTDQAATASTDRSA</sequence>
<evidence type="ECO:0000313" key="2">
    <source>
        <dbReference type="Proteomes" id="UP000593998"/>
    </source>
</evidence>
<organism evidence="1 2">
    <name type="scientific">Janibacter indicus</name>
    <dbReference type="NCBI Taxonomy" id="857417"/>
    <lineage>
        <taxon>Bacteria</taxon>
        <taxon>Bacillati</taxon>
        <taxon>Actinomycetota</taxon>
        <taxon>Actinomycetes</taxon>
        <taxon>Micrococcales</taxon>
        <taxon>Intrasporangiaceae</taxon>
        <taxon>Janibacter</taxon>
    </lineage>
</organism>
<dbReference type="RefSeq" id="WP_192911843.1">
    <property type="nucleotide sequence ID" value="NZ_CP062789.1"/>
</dbReference>
<dbReference type="Proteomes" id="UP000593998">
    <property type="component" value="Chromosome"/>
</dbReference>
<gene>
    <name evidence="1" type="ORF">IGS73_06195</name>
</gene>
<accession>A0A7L9J4K8</accession>
<reference evidence="1 2" key="1">
    <citation type="submission" date="2020-10" db="EMBL/GenBank/DDBJ databases">
        <title>Janibacter indicus TT2 genome sequence.</title>
        <authorList>
            <person name="Lee K."/>
            <person name="Ganzorig M."/>
        </authorList>
    </citation>
    <scope>NUCLEOTIDE SEQUENCE [LARGE SCALE GENOMIC DNA]</scope>
    <source>
        <strain evidence="1 2">TT2</strain>
    </source>
</reference>
<proteinExistence type="predicted"/>
<dbReference type="AlphaFoldDB" id="A0A7L9J4K8"/>